<accession>A0ACB9BSL0</accession>
<organism evidence="1 2">
    <name type="scientific">Smallanthus sonchifolius</name>
    <dbReference type="NCBI Taxonomy" id="185202"/>
    <lineage>
        <taxon>Eukaryota</taxon>
        <taxon>Viridiplantae</taxon>
        <taxon>Streptophyta</taxon>
        <taxon>Embryophyta</taxon>
        <taxon>Tracheophyta</taxon>
        <taxon>Spermatophyta</taxon>
        <taxon>Magnoliopsida</taxon>
        <taxon>eudicotyledons</taxon>
        <taxon>Gunneridae</taxon>
        <taxon>Pentapetalae</taxon>
        <taxon>asterids</taxon>
        <taxon>campanulids</taxon>
        <taxon>Asterales</taxon>
        <taxon>Asteraceae</taxon>
        <taxon>Asteroideae</taxon>
        <taxon>Heliantheae alliance</taxon>
        <taxon>Millerieae</taxon>
        <taxon>Smallanthus</taxon>
    </lineage>
</organism>
<name>A0ACB9BSL0_9ASTR</name>
<proteinExistence type="predicted"/>
<reference evidence="2" key="1">
    <citation type="journal article" date="2022" name="Mol. Ecol. Resour.">
        <title>The genomes of chicory, endive, great burdock and yacon provide insights into Asteraceae palaeo-polyploidization history and plant inulin production.</title>
        <authorList>
            <person name="Fan W."/>
            <person name="Wang S."/>
            <person name="Wang H."/>
            <person name="Wang A."/>
            <person name="Jiang F."/>
            <person name="Liu H."/>
            <person name="Zhao H."/>
            <person name="Xu D."/>
            <person name="Zhang Y."/>
        </authorList>
    </citation>
    <scope>NUCLEOTIDE SEQUENCE [LARGE SCALE GENOMIC DNA]</scope>
    <source>
        <strain evidence="2">cv. Yunnan</strain>
    </source>
</reference>
<protein>
    <submittedName>
        <fullName evidence="1">Uncharacterized protein</fullName>
    </submittedName>
</protein>
<gene>
    <name evidence="1" type="ORF">L1987_64753</name>
</gene>
<evidence type="ECO:0000313" key="2">
    <source>
        <dbReference type="Proteomes" id="UP001056120"/>
    </source>
</evidence>
<dbReference type="EMBL" id="CM042039">
    <property type="protein sequence ID" value="KAI3724983.1"/>
    <property type="molecule type" value="Genomic_DNA"/>
</dbReference>
<reference evidence="1 2" key="2">
    <citation type="journal article" date="2022" name="Mol. Ecol. Resour.">
        <title>The genomes of chicory, endive, great burdock and yacon provide insights into Asteraceae paleo-polyploidization history and plant inulin production.</title>
        <authorList>
            <person name="Fan W."/>
            <person name="Wang S."/>
            <person name="Wang H."/>
            <person name="Wang A."/>
            <person name="Jiang F."/>
            <person name="Liu H."/>
            <person name="Zhao H."/>
            <person name="Xu D."/>
            <person name="Zhang Y."/>
        </authorList>
    </citation>
    <scope>NUCLEOTIDE SEQUENCE [LARGE SCALE GENOMIC DNA]</scope>
    <source>
        <strain evidence="2">cv. Yunnan</strain>
        <tissue evidence="1">Leaves</tissue>
    </source>
</reference>
<keyword evidence="2" id="KW-1185">Reference proteome</keyword>
<sequence>MVPTLHQWTERCPFHEIHWMFPDDMRNGNRDCQTICVSICNRCGSIKLWEDRDRIKTTRSKKFTVKQ</sequence>
<comment type="caution">
    <text evidence="1">The sequence shown here is derived from an EMBL/GenBank/DDBJ whole genome shotgun (WGS) entry which is preliminary data.</text>
</comment>
<dbReference type="Proteomes" id="UP001056120">
    <property type="component" value="Linkage Group LG22"/>
</dbReference>
<evidence type="ECO:0000313" key="1">
    <source>
        <dbReference type="EMBL" id="KAI3724983.1"/>
    </source>
</evidence>